<evidence type="ECO:0000256" key="1">
    <source>
        <dbReference type="SAM" id="MobiDB-lite"/>
    </source>
</evidence>
<dbReference type="Proteomes" id="UP001176940">
    <property type="component" value="Unassembled WGS sequence"/>
</dbReference>
<sequence>MIWSSKMEDGDNTATLSSFVAHVVSKKSRAIPTLVVMEMEKYFKNQKTKSRKKLQDAVRREAPKGNKRKRKEEPPQLSKVDVEEVRRFLGPFL</sequence>
<dbReference type="EMBL" id="CAUEEQ010077854">
    <property type="protein sequence ID" value="CAJ0966883.1"/>
    <property type="molecule type" value="Genomic_DNA"/>
</dbReference>
<feature type="compositionally biased region" description="Basic and acidic residues" evidence="1">
    <location>
        <begin position="53"/>
        <end position="64"/>
    </location>
</feature>
<protein>
    <submittedName>
        <fullName evidence="2">Uncharacterized protein</fullName>
    </submittedName>
</protein>
<gene>
    <name evidence="2" type="ORF">RIMI_LOCUS21769966</name>
</gene>
<evidence type="ECO:0000313" key="3">
    <source>
        <dbReference type="Proteomes" id="UP001176940"/>
    </source>
</evidence>
<accession>A0ABN9MJH8</accession>
<reference evidence="2" key="1">
    <citation type="submission" date="2023-07" db="EMBL/GenBank/DDBJ databases">
        <authorList>
            <person name="Stuckert A."/>
        </authorList>
    </citation>
    <scope>NUCLEOTIDE SEQUENCE</scope>
</reference>
<name>A0ABN9MJH8_9NEOB</name>
<organism evidence="2 3">
    <name type="scientific">Ranitomeya imitator</name>
    <name type="common">mimic poison frog</name>
    <dbReference type="NCBI Taxonomy" id="111125"/>
    <lineage>
        <taxon>Eukaryota</taxon>
        <taxon>Metazoa</taxon>
        <taxon>Chordata</taxon>
        <taxon>Craniata</taxon>
        <taxon>Vertebrata</taxon>
        <taxon>Euteleostomi</taxon>
        <taxon>Amphibia</taxon>
        <taxon>Batrachia</taxon>
        <taxon>Anura</taxon>
        <taxon>Neobatrachia</taxon>
        <taxon>Hyloidea</taxon>
        <taxon>Dendrobatidae</taxon>
        <taxon>Dendrobatinae</taxon>
        <taxon>Ranitomeya</taxon>
    </lineage>
</organism>
<proteinExistence type="predicted"/>
<evidence type="ECO:0000313" key="2">
    <source>
        <dbReference type="EMBL" id="CAJ0966883.1"/>
    </source>
</evidence>
<comment type="caution">
    <text evidence="2">The sequence shown here is derived from an EMBL/GenBank/DDBJ whole genome shotgun (WGS) entry which is preliminary data.</text>
</comment>
<keyword evidence="3" id="KW-1185">Reference proteome</keyword>
<feature type="region of interest" description="Disordered" evidence="1">
    <location>
        <begin position="45"/>
        <end position="78"/>
    </location>
</feature>